<name>A0A017TE95_9BACT</name>
<reference evidence="3 4" key="1">
    <citation type="submission" date="2013-05" db="EMBL/GenBank/DDBJ databases">
        <title>Genome assembly of Chondromyces apiculatus DSM 436.</title>
        <authorList>
            <person name="Sharma G."/>
            <person name="Khatri I."/>
            <person name="Kaur C."/>
            <person name="Mayilraj S."/>
            <person name="Subramanian S."/>
        </authorList>
    </citation>
    <scope>NUCLEOTIDE SEQUENCE [LARGE SCALE GENOMIC DNA]</scope>
    <source>
        <strain evidence="3 4">DSM 436</strain>
    </source>
</reference>
<comment type="caution">
    <text evidence="3">The sequence shown here is derived from an EMBL/GenBank/DDBJ whole genome shotgun (WGS) entry which is preliminary data.</text>
</comment>
<dbReference type="PANTHER" id="PTHR38593:SF1">
    <property type="entry name" value="BLR2558 PROTEIN"/>
    <property type="match status" value="1"/>
</dbReference>
<organism evidence="3 4">
    <name type="scientific">Chondromyces apiculatus DSM 436</name>
    <dbReference type="NCBI Taxonomy" id="1192034"/>
    <lineage>
        <taxon>Bacteria</taxon>
        <taxon>Pseudomonadati</taxon>
        <taxon>Myxococcota</taxon>
        <taxon>Polyangia</taxon>
        <taxon>Polyangiales</taxon>
        <taxon>Polyangiaceae</taxon>
        <taxon>Chondromyces</taxon>
    </lineage>
</organism>
<evidence type="ECO:0000256" key="1">
    <source>
        <dbReference type="SAM" id="MobiDB-lite"/>
    </source>
</evidence>
<proteinExistence type="predicted"/>
<dbReference type="Proteomes" id="UP000019678">
    <property type="component" value="Unassembled WGS sequence"/>
</dbReference>
<dbReference type="Gene3D" id="1.20.1260.10">
    <property type="match status" value="1"/>
</dbReference>
<protein>
    <submittedName>
        <fullName evidence="3">Outer membrane protein-like protein</fullName>
    </submittedName>
</protein>
<dbReference type="STRING" id="1192034.CAP_1194"/>
<dbReference type="Pfam" id="PF13628">
    <property type="entry name" value="DUF4142"/>
    <property type="match status" value="1"/>
</dbReference>
<dbReference type="EMBL" id="ASRX01000013">
    <property type="protein sequence ID" value="EYF06936.1"/>
    <property type="molecule type" value="Genomic_DNA"/>
</dbReference>
<dbReference type="InterPro" id="IPR025419">
    <property type="entry name" value="DUF4142"/>
</dbReference>
<gene>
    <name evidence="3" type="ORF">CAP_1194</name>
</gene>
<feature type="region of interest" description="Disordered" evidence="1">
    <location>
        <begin position="179"/>
        <end position="257"/>
    </location>
</feature>
<accession>A0A017TE95</accession>
<evidence type="ECO:0000313" key="4">
    <source>
        <dbReference type="Proteomes" id="UP000019678"/>
    </source>
</evidence>
<sequence length="257" mass="26782">MASEKPTGVAPGQGQKGGVVVEGAAMDSEPMATARLLAATEVMAQGEIAKAKLALEKATTDEVRKFAQTMIDDHQRQLDKVGELARDKKLDVQNVSLADAQVRAQLDAGKQALTMLQGMVGQSFDAAFMAGQPTGHMLMEHLGEQGQRVSRDPDIDYFFSDVMARAQAHREEAIRITPMACGGAPPAPLGQTTTNSPDAHGSPTGEVPAAAKPDPAVRAAQPGGGSTMGIGPQQGARGGQDGAEPRPRNDAPRTGVR</sequence>
<dbReference type="RefSeq" id="WP_197041091.1">
    <property type="nucleotide sequence ID" value="NZ_ASRX01000013.1"/>
</dbReference>
<keyword evidence="4" id="KW-1185">Reference proteome</keyword>
<evidence type="ECO:0000259" key="2">
    <source>
        <dbReference type="Pfam" id="PF13628"/>
    </source>
</evidence>
<feature type="compositionally biased region" description="Low complexity" evidence="1">
    <location>
        <begin position="208"/>
        <end position="220"/>
    </location>
</feature>
<dbReference type="PANTHER" id="PTHR38593">
    <property type="entry name" value="BLR2558 PROTEIN"/>
    <property type="match status" value="1"/>
</dbReference>
<dbReference type="AlphaFoldDB" id="A0A017TE95"/>
<dbReference type="InterPro" id="IPR012347">
    <property type="entry name" value="Ferritin-like"/>
</dbReference>
<feature type="domain" description="DUF4142" evidence="2">
    <location>
        <begin position="34"/>
        <end position="174"/>
    </location>
</feature>
<evidence type="ECO:0000313" key="3">
    <source>
        <dbReference type="EMBL" id="EYF06936.1"/>
    </source>
</evidence>